<evidence type="ECO:0000256" key="2">
    <source>
        <dbReference type="SAM" id="MobiDB-lite"/>
    </source>
</evidence>
<dbReference type="PANTHER" id="PTHR12348">
    <property type="entry name" value="TSC22"/>
    <property type="match status" value="1"/>
</dbReference>
<dbReference type="GO" id="GO:0006357">
    <property type="term" value="P:regulation of transcription by RNA polymerase II"/>
    <property type="evidence" value="ECO:0007669"/>
    <property type="project" value="InterPro"/>
</dbReference>
<dbReference type="OMA" id="IRESWPR"/>
<dbReference type="Pfam" id="PF01166">
    <property type="entry name" value="TSC22"/>
    <property type="match status" value="1"/>
</dbReference>
<keyword evidence="4" id="KW-1185">Reference proteome</keyword>
<feature type="coiled-coil region" evidence="1">
    <location>
        <begin position="175"/>
        <end position="212"/>
    </location>
</feature>
<keyword evidence="1" id="KW-0175">Coiled coil</keyword>
<dbReference type="SUPFAM" id="SSF58026">
    <property type="entry name" value="Delta-sleep-inducing peptide immunoreactive peptide"/>
    <property type="match status" value="1"/>
</dbReference>
<evidence type="ECO:0000313" key="4">
    <source>
        <dbReference type="Proteomes" id="UP000265020"/>
    </source>
</evidence>
<feature type="compositionally biased region" description="Low complexity" evidence="2">
    <location>
        <begin position="27"/>
        <end position="40"/>
    </location>
</feature>
<dbReference type="Proteomes" id="UP000265020">
    <property type="component" value="Unassembled WGS sequence"/>
</dbReference>
<accession>A0A3Q2G2R1</accession>
<dbReference type="KEGG" id="cvg:107102209"/>
<dbReference type="Gene3D" id="1.20.5.490">
    <property type="entry name" value="Single helix bin"/>
    <property type="match status" value="1"/>
</dbReference>
<protein>
    <recommendedName>
        <fullName evidence="5">TSC22 domain family, member 2</fullName>
    </recommendedName>
</protein>
<evidence type="ECO:0000256" key="1">
    <source>
        <dbReference type="SAM" id="Coils"/>
    </source>
</evidence>
<feature type="region of interest" description="Disordered" evidence="2">
    <location>
        <begin position="1"/>
        <end position="136"/>
    </location>
</feature>
<dbReference type="Ensembl" id="ENSCVAT00000024898.1">
    <property type="protein sequence ID" value="ENSCVAP00000016500.1"/>
    <property type="gene ID" value="ENSCVAG00000019457.1"/>
</dbReference>
<feature type="compositionally biased region" description="Polar residues" evidence="2">
    <location>
        <begin position="109"/>
        <end position="118"/>
    </location>
</feature>
<dbReference type="CDD" id="cd21936">
    <property type="entry name" value="ZIP_TSC22D"/>
    <property type="match status" value="1"/>
</dbReference>
<dbReference type="GeneID" id="107102209"/>
<dbReference type="GeneTree" id="ENSGT00940000156656"/>
<organism evidence="3 4">
    <name type="scientific">Cyprinodon variegatus</name>
    <name type="common">Sheepshead minnow</name>
    <dbReference type="NCBI Taxonomy" id="28743"/>
    <lineage>
        <taxon>Eukaryota</taxon>
        <taxon>Metazoa</taxon>
        <taxon>Chordata</taxon>
        <taxon>Craniata</taxon>
        <taxon>Vertebrata</taxon>
        <taxon>Euteleostomi</taxon>
        <taxon>Actinopterygii</taxon>
        <taxon>Neopterygii</taxon>
        <taxon>Teleostei</taxon>
        <taxon>Neoteleostei</taxon>
        <taxon>Acanthomorphata</taxon>
        <taxon>Ovalentaria</taxon>
        <taxon>Atherinomorphae</taxon>
        <taxon>Cyprinodontiformes</taxon>
        <taxon>Cyprinodontidae</taxon>
        <taxon>Cyprinodon</taxon>
    </lineage>
</organism>
<dbReference type="OrthoDB" id="8961796at2759"/>
<dbReference type="RefSeq" id="XP_015256904.1">
    <property type="nucleotide sequence ID" value="XM_015401418.1"/>
</dbReference>
<reference evidence="3" key="2">
    <citation type="submission" date="2025-09" db="UniProtKB">
        <authorList>
            <consortium name="Ensembl"/>
        </authorList>
    </citation>
    <scope>IDENTIFICATION</scope>
</reference>
<feature type="compositionally biased region" description="Polar residues" evidence="2">
    <location>
        <begin position="72"/>
        <end position="99"/>
    </location>
</feature>
<name>A0A3Q2G2R1_CYPVA</name>
<dbReference type="InterPro" id="IPR000580">
    <property type="entry name" value="TSC22/Bun"/>
</dbReference>
<dbReference type="AlphaFoldDB" id="A0A3Q2G2R1"/>
<evidence type="ECO:0000313" key="3">
    <source>
        <dbReference type="Ensembl" id="ENSCVAP00000016500.1"/>
    </source>
</evidence>
<proteinExistence type="predicted"/>
<dbReference type="PANTHER" id="PTHR12348:SF26">
    <property type="entry name" value="PROTEIN TSCT-1"/>
    <property type="match status" value="1"/>
</dbReference>
<dbReference type="RefSeq" id="XP_015256902.1">
    <property type="nucleotide sequence ID" value="XM_015401416.1"/>
</dbReference>
<evidence type="ECO:0008006" key="5">
    <source>
        <dbReference type="Google" id="ProtNLM"/>
    </source>
</evidence>
<reference evidence="3" key="1">
    <citation type="submission" date="2025-08" db="UniProtKB">
        <authorList>
            <consortium name="Ensembl"/>
        </authorList>
    </citation>
    <scope>IDENTIFICATION</scope>
</reference>
<feature type="compositionally biased region" description="Basic residues" evidence="2">
    <location>
        <begin position="1"/>
        <end position="10"/>
    </location>
</feature>
<sequence>MSASAKKKHSSSAISNSSTLTQSQRYPLSTPPLTLRSLQLVARQPQAPVVLRERRKVKGQVSAIRESWPRATPTSNQRSLTPPSRAQSIAETRQRSSSRPRSEIVSLPPTASVSQNPQFPAASLHRSVPARASPNGRRSDYTMISLLLFCHSSSSLLEIDGKIEQAMDLVKGHLMLVVREEVELLRRQLRELQEKNQQLERENHILRALTQNIYLTTKHTESK</sequence>